<comment type="caution">
    <text evidence="1">The sequence shown here is derived from an EMBL/GenBank/DDBJ whole genome shotgun (WGS) entry which is preliminary data.</text>
</comment>
<dbReference type="Proteomes" id="UP001642520">
    <property type="component" value="Unassembled WGS sequence"/>
</dbReference>
<evidence type="ECO:0000313" key="1">
    <source>
        <dbReference type="EMBL" id="CAL7945650.1"/>
    </source>
</evidence>
<protein>
    <submittedName>
        <fullName evidence="1">Uncharacterized protein</fullName>
    </submittedName>
</protein>
<organism evidence="1 2">
    <name type="scientific">Xylocopa violacea</name>
    <name type="common">Violet carpenter bee</name>
    <name type="synonym">Apis violacea</name>
    <dbReference type="NCBI Taxonomy" id="135666"/>
    <lineage>
        <taxon>Eukaryota</taxon>
        <taxon>Metazoa</taxon>
        <taxon>Ecdysozoa</taxon>
        <taxon>Arthropoda</taxon>
        <taxon>Hexapoda</taxon>
        <taxon>Insecta</taxon>
        <taxon>Pterygota</taxon>
        <taxon>Neoptera</taxon>
        <taxon>Endopterygota</taxon>
        <taxon>Hymenoptera</taxon>
        <taxon>Apocrita</taxon>
        <taxon>Aculeata</taxon>
        <taxon>Apoidea</taxon>
        <taxon>Anthophila</taxon>
        <taxon>Apidae</taxon>
        <taxon>Xylocopa</taxon>
        <taxon>Xylocopa</taxon>
    </lineage>
</organism>
<keyword evidence="2" id="KW-1185">Reference proteome</keyword>
<reference evidence="1 2" key="1">
    <citation type="submission" date="2024-08" db="EMBL/GenBank/DDBJ databases">
        <authorList>
            <person name="Will J Nash"/>
            <person name="Angela Man"/>
            <person name="Seanna McTaggart"/>
            <person name="Kendall Baker"/>
            <person name="Tom Barker"/>
            <person name="Leah Catchpole"/>
            <person name="Alex Durrant"/>
            <person name="Karim Gharbi"/>
            <person name="Naomi Irish"/>
            <person name="Gemy Kaithakottil"/>
            <person name="Debby Ku"/>
            <person name="Aaliyah Providence"/>
            <person name="Felix Shaw"/>
            <person name="David Swarbreck"/>
            <person name="Chris Watkins"/>
            <person name="Ann M. McCartney"/>
            <person name="Giulio Formenti"/>
            <person name="Alice Mouton"/>
            <person name="Noel Vella"/>
            <person name="Bjorn M von Reumont"/>
            <person name="Adriana Vella"/>
            <person name="Wilfried Haerty"/>
        </authorList>
    </citation>
    <scope>NUCLEOTIDE SEQUENCE [LARGE SCALE GENOMIC DNA]</scope>
</reference>
<dbReference type="EMBL" id="CAXAJV020001294">
    <property type="protein sequence ID" value="CAL7945650.1"/>
    <property type="molecule type" value="Genomic_DNA"/>
</dbReference>
<evidence type="ECO:0000313" key="2">
    <source>
        <dbReference type="Proteomes" id="UP001642520"/>
    </source>
</evidence>
<gene>
    <name evidence="1" type="ORF">XYLVIOL_LOCUS7334</name>
</gene>
<name>A0ABP1NX89_XYLVO</name>
<sequence>MSIEEDTMIERDQRMSMEAILVRDQRTTSHRVLDHRGGVSGTATNCLTGPAPKTGKMTATAKRCKAVVNASPRYATVIAPRIERDDRKKRQLPCDSCLVPAFYDDRGIRASVTATTWLRLGSLLVTLLVVSVHAAPTMTLEDRRLSSTPKWVNPCGLAAEDFTGDLDVVQLTDSQLLRQVVVQAKTARIHAELFREDYARRTFNIDFADLHSTFKDNHYDWLPGPKEIPKQLGEQLDQEYLDKLDLDTALINAYEYMQKYAVGLEQIVWDQEDLQLDFRTEFKDTDNKLRTVLCELQVALVERQLSPRPDVTRDIMKPEYRTMASSETFRNLRDWLIFRDYMNGLEYVVQVFEHLLRGLNS</sequence>
<accession>A0ABP1NX89</accession>
<proteinExistence type="predicted"/>